<keyword evidence="9 11" id="KW-0464">Manganese</keyword>
<evidence type="ECO:0000256" key="6">
    <source>
        <dbReference type="ARBA" id="ARBA00022759"/>
    </source>
</evidence>
<gene>
    <name evidence="14" type="ORF">GCK32_000317</name>
</gene>
<evidence type="ECO:0000256" key="3">
    <source>
        <dbReference type="ARBA" id="ARBA00011245"/>
    </source>
</evidence>
<dbReference type="EMBL" id="WIXE01021108">
    <property type="protein sequence ID" value="KAK5968713.1"/>
    <property type="molecule type" value="Genomic_DNA"/>
</dbReference>
<dbReference type="Pfam" id="PF09412">
    <property type="entry name" value="XendoU"/>
    <property type="match status" value="1"/>
</dbReference>
<evidence type="ECO:0000256" key="10">
    <source>
        <dbReference type="ARBA" id="ARBA00023239"/>
    </source>
</evidence>
<dbReference type="SUPFAM" id="SSF142877">
    <property type="entry name" value="EndoU-like"/>
    <property type="match status" value="1"/>
</dbReference>
<evidence type="ECO:0000313" key="14">
    <source>
        <dbReference type="EMBL" id="KAK5968713.1"/>
    </source>
</evidence>
<keyword evidence="6 11" id="KW-0255">Endonuclease</keyword>
<dbReference type="GO" id="GO:0004521">
    <property type="term" value="F:RNA endonuclease activity"/>
    <property type="evidence" value="ECO:0007669"/>
    <property type="project" value="UniProtKB-UniRule"/>
</dbReference>
<dbReference type="InterPro" id="IPR018998">
    <property type="entry name" value="EndoU_C"/>
</dbReference>
<protein>
    <submittedName>
        <fullName evidence="14">Endoribonuclease XendoU</fullName>
    </submittedName>
</protein>
<keyword evidence="4 11" id="KW-0540">Nuclease</keyword>
<evidence type="ECO:0000256" key="7">
    <source>
        <dbReference type="ARBA" id="ARBA00022801"/>
    </source>
</evidence>
<dbReference type="PANTHER" id="PTHR12439:SF11">
    <property type="entry name" value="URIDYLATE-SPECIFIC ENDORIBONUCLEASE"/>
    <property type="match status" value="1"/>
</dbReference>
<feature type="domain" description="EndoU" evidence="13">
    <location>
        <begin position="1"/>
        <end position="206"/>
    </location>
</feature>
<evidence type="ECO:0000259" key="13">
    <source>
        <dbReference type="PROSITE" id="PS51959"/>
    </source>
</evidence>
<dbReference type="GO" id="GO:0016829">
    <property type="term" value="F:lyase activity"/>
    <property type="evidence" value="ECO:0007669"/>
    <property type="project" value="UniProtKB-KW"/>
</dbReference>
<keyword evidence="10" id="KW-0456">Lyase</keyword>
<name>A0AAN8FBZ7_TRICO</name>
<dbReference type="CDD" id="cd21159">
    <property type="entry name" value="XendoU"/>
    <property type="match status" value="1"/>
</dbReference>
<comment type="caution">
    <text evidence="14">The sequence shown here is derived from an EMBL/GenBank/DDBJ whole genome shotgun (WGS) entry which is preliminary data.</text>
</comment>
<sequence length="206" mass="23046">MASRNSLKDNAVSPLFTSVGIDAISGATYKAFKKLISFYNQPDAAQAELLTPEWQSAIDSFLDSVMNTLVMKKAQQFLIKRGIVTDNETFKTLLHSLWFSQYARETEVGSSGFESVFAGEILSRGASFDVIRFSNWLRFYELENLGQINYHGWFTKQRIDHCYPSTTDVVPKKRPGPPGSTGEPHRSDPTKRPNPAKDSNATGDLQ</sequence>
<evidence type="ECO:0000256" key="1">
    <source>
        <dbReference type="ARBA" id="ARBA00001936"/>
    </source>
</evidence>
<comment type="subunit">
    <text evidence="3 11">Monomer.</text>
</comment>
<dbReference type="AlphaFoldDB" id="A0AAN8FBZ7"/>
<dbReference type="GO" id="GO:0046872">
    <property type="term" value="F:metal ion binding"/>
    <property type="evidence" value="ECO:0007669"/>
    <property type="project" value="UniProtKB-UniRule"/>
</dbReference>
<comment type="cofactor">
    <cofactor evidence="1 11">
        <name>Mn(2+)</name>
        <dbReference type="ChEBI" id="CHEBI:29035"/>
    </cofactor>
</comment>
<evidence type="ECO:0000256" key="8">
    <source>
        <dbReference type="ARBA" id="ARBA00022884"/>
    </source>
</evidence>
<feature type="compositionally biased region" description="Polar residues" evidence="12">
    <location>
        <begin position="197"/>
        <end position="206"/>
    </location>
</feature>
<dbReference type="InterPro" id="IPR037227">
    <property type="entry name" value="EndoU-like"/>
</dbReference>
<keyword evidence="8 11" id="KW-0694">RNA-binding</keyword>
<feature type="non-terminal residue" evidence="14">
    <location>
        <position position="206"/>
    </location>
</feature>
<reference evidence="14 15" key="1">
    <citation type="submission" date="2019-10" db="EMBL/GenBank/DDBJ databases">
        <title>Assembly and Annotation for the nematode Trichostrongylus colubriformis.</title>
        <authorList>
            <person name="Martin J."/>
        </authorList>
    </citation>
    <scope>NUCLEOTIDE SEQUENCE [LARGE SCALE GENOMIC DNA]</scope>
    <source>
        <strain evidence="14">G859</strain>
        <tissue evidence="14">Whole worm</tissue>
    </source>
</reference>
<feature type="region of interest" description="Disordered" evidence="12">
    <location>
        <begin position="165"/>
        <end position="206"/>
    </location>
</feature>
<dbReference type="Proteomes" id="UP001331761">
    <property type="component" value="Unassembled WGS sequence"/>
</dbReference>
<accession>A0AAN8FBZ7</accession>
<keyword evidence="5 11" id="KW-0479">Metal-binding</keyword>
<dbReference type="GO" id="GO:0016787">
    <property type="term" value="F:hydrolase activity"/>
    <property type="evidence" value="ECO:0007669"/>
    <property type="project" value="UniProtKB-KW"/>
</dbReference>
<dbReference type="InterPro" id="IPR039787">
    <property type="entry name" value="ENDOU"/>
</dbReference>
<comment type="similarity">
    <text evidence="2 11">Belongs to the ENDOU family.</text>
</comment>
<keyword evidence="15" id="KW-1185">Reference proteome</keyword>
<evidence type="ECO:0000256" key="5">
    <source>
        <dbReference type="ARBA" id="ARBA00022723"/>
    </source>
</evidence>
<proteinExistence type="inferred from homology"/>
<evidence type="ECO:0000256" key="9">
    <source>
        <dbReference type="ARBA" id="ARBA00023211"/>
    </source>
</evidence>
<evidence type="ECO:0000256" key="11">
    <source>
        <dbReference type="RuleBase" id="RU367085"/>
    </source>
</evidence>
<keyword evidence="7 11" id="KW-0378">Hydrolase</keyword>
<evidence type="ECO:0000256" key="12">
    <source>
        <dbReference type="SAM" id="MobiDB-lite"/>
    </source>
</evidence>
<dbReference type="PROSITE" id="PS51959">
    <property type="entry name" value="ENDOU"/>
    <property type="match status" value="1"/>
</dbReference>
<dbReference type="GO" id="GO:0003723">
    <property type="term" value="F:RNA binding"/>
    <property type="evidence" value="ECO:0007669"/>
    <property type="project" value="UniProtKB-UniRule"/>
</dbReference>
<dbReference type="PANTHER" id="PTHR12439">
    <property type="entry name" value="PLACENTAL PROTEIN 11-RELATED"/>
    <property type="match status" value="1"/>
</dbReference>
<evidence type="ECO:0000256" key="2">
    <source>
        <dbReference type="ARBA" id="ARBA00010168"/>
    </source>
</evidence>
<organism evidence="14 15">
    <name type="scientific">Trichostrongylus colubriformis</name>
    <name type="common">Black scour worm</name>
    <dbReference type="NCBI Taxonomy" id="6319"/>
    <lineage>
        <taxon>Eukaryota</taxon>
        <taxon>Metazoa</taxon>
        <taxon>Ecdysozoa</taxon>
        <taxon>Nematoda</taxon>
        <taxon>Chromadorea</taxon>
        <taxon>Rhabditida</taxon>
        <taxon>Rhabditina</taxon>
        <taxon>Rhabditomorpha</taxon>
        <taxon>Strongyloidea</taxon>
        <taxon>Trichostrongylidae</taxon>
        <taxon>Trichostrongylus</taxon>
    </lineage>
</organism>
<evidence type="ECO:0000256" key="4">
    <source>
        <dbReference type="ARBA" id="ARBA00022722"/>
    </source>
</evidence>
<evidence type="ECO:0000313" key="15">
    <source>
        <dbReference type="Proteomes" id="UP001331761"/>
    </source>
</evidence>